<dbReference type="Proteomes" id="UP000285517">
    <property type="component" value="Chromosome"/>
</dbReference>
<organism evidence="8 9">
    <name type="scientific">Aequorivita ciconiae</name>
    <dbReference type="NCBI Taxonomy" id="2494375"/>
    <lineage>
        <taxon>Bacteria</taxon>
        <taxon>Pseudomonadati</taxon>
        <taxon>Bacteroidota</taxon>
        <taxon>Flavobacteriia</taxon>
        <taxon>Flavobacteriales</taxon>
        <taxon>Flavobacteriaceae</taxon>
        <taxon>Aequorivita</taxon>
    </lineage>
</organism>
<dbReference type="InterPro" id="IPR006665">
    <property type="entry name" value="OmpA-like"/>
</dbReference>
<keyword evidence="6" id="KW-0732">Signal</keyword>
<dbReference type="RefSeq" id="WP_128249494.1">
    <property type="nucleotide sequence ID" value="NZ_CP034951.1"/>
</dbReference>
<dbReference type="OrthoDB" id="9800869at2"/>
<feature type="domain" description="OmpA-like" evidence="7">
    <location>
        <begin position="299"/>
        <end position="416"/>
    </location>
</feature>
<dbReference type="InterPro" id="IPR050330">
    <property type="entry name" value="Bact_OuterMem_StrucFunc"/>
</dbReference>
<dbReference type="EMBL" id="CP034951">
    <property type="protein sequence ID" value="QAA81103.1"/>
    <property type="molecule type" value="Genomic_DNA"/>
</dbReference>
<dbReference type="PANTHER" id="PTHR30329">
    <property type="entry name" value="STATOR ELEMENT OF FLAGELLAR MOTOR COMPLEX"/>
    <property type="match status" value="1"/>
</dbReference>
<keyword evidence="9" id="KW-1185">Reference proteome</keyword>
<evidence type="ECO:0000313" key="9">
    <source>
        <dbReference type="Proteomes" id="UP000285517"/>
    </source>
</evidence>
<keyword evidence="2 4" id="KW-0472">Membrane</keyword>
<dbReference type="PRINTS" id="PR01021">
    <property type="entry name" value="OMPADOMAIN"/>
</dbReference>
<dbReference type="SUPFAM" id="SSF49899">
    <property type="entry name" value="Concanavalin A-like lectins/glucanases"/>
    <property type="match status" value="1"/>
</dbReference>
<dbReference type="PROSITE" id="PS51123">
    <property type="entry name" value="OMPA_2"/>
    <property type="match status" value="1"/>
</dbReference>
<evidence type="ECO:0000256" key="6">
    <source>
        <dbReference type="SAM" id="SignalP"/>
    </source>
</evidence>
<evidence type="ECO:0000256" key="3">
    <source>
        <dbReference type="ARBA" id="ARBA00023237"/>
    </source>
</evidence>
<evidence type="ECO:0000256" key="4">
    <source>
        <dbReference type="PROSITE-ProRule" id="PRU00473"/>
    </source>
</evidence>
<dbReference type="InterPro" id="IPR036737">
    <property type="entry name" value="OmpA-like_sf"/>
</dbReference>
<dbReference type="InterPro" id="IPR006664">
    <property type="entry name" value="OMP_bac"/>
</dbReference>
<reference evidence="8 9" key="1">
    <citation type="submission" date="2019-01" db="EMBL/GenBank/DDBJ databases">
        <title>Complete genome sequencing of Aequorivita sp. H23M31.</title>
        <authorList>
            <person name="Bae J.-W."/>
        </authorList>
    </citation>
    <scope>NUCLEOTIDE SEQUENCE [LARGE SCALE GENOMIC DNA]</scope>
    <source>
        <strain evidence="8 9">H23M31</strain>
    </source>
</reference>
<proteinExistence type="predicted"/>
<dbReference type="KEGG" id="aev:EI546_04885"/>
<dbReference type="Gene3D" id="2.60.120.200">
    <property type="match status" value="1"/>
</dbReference>
<dbReference type="CDD" id="cd07185">
    <property type="entry name" value="OmpA_C-like"/>
    <property type="match status" value="1"/>
</dbReference>
<evidence type="ECO:0000259" key="7">
    <source>
        <dbReference type="PROSITE" id="PS51123"/>
    </source>
</evidence>
<sequence length="416" mass="46006">MKNRCNFVYAGLSIFMTLIFMQPCEAQIWKKIANKVEEKTTDRVLDDVDKVTEKSLDKADSQSGEGDESDTQNNLNSETGISSSETPSTSIKSYQNYDFVPGDNIIFMDDFTEDQVGEFPAHWTLESGQAVVNRVGNIPAFFLTDGNYVKVAPKMKSKEYLAGPFTIEFDTYNNGEGSESPVLVLKYNDQNGDSQEGEVTFSRGDNNGYGSISLDEFPHTTSAQFPSALKESYENHWHHCAVIFKDDQLKCYVDQYRILTMPNLGCAPNAFAFEGIAEQDSPIMITNVRVASGGEMNMVGKKFTASKIVTHGINFDLNKASLKPESMGTLNMIVNLMKSNPSIKFEIDGYTDNSGSAEHNLTLSQQRSEAVKNQLVKMGISSSRLSTKGFGDASPISENTTLAGRANNRRVEFVKV</sequence>
<dbReference type="GO" id="GO:0009279">
    <property type="term" value="C:cell outer membrane"/>
    <property type="evidence" value="ECO:0007669"/>
    <property type="project" value="UniProtKB-SubCell"/>
</dbReference>
<evidence type="ECO:0000313" key="8">
    <source>
        <dbReference type="EMBL" id="QAA81103.1"/>
    </source>
</evidence>
<keyword evidence="3" id="KW-0998">Cell outer membrane</keyword>
<feature type="signal peptide" evidence="6">
    <location>
        <begin position="1"/>
        <end position="26"/>
    </location>
</feature>
<evidence type="ECO:0000256" key="2">
    <source>
        <dbReference type="ARBA" id="ARBA00023136"/>
    </source>
</evidence>
<evidence type="ECO:0000256" key="1">
    <source>
        <dbReference type="ARBA" id="ARBA00004442"/>
    </source>
</evidence>
<feature type="chain" id="PRO_5019146764" description="OmpA-like domain-containing protein" evidence="6">
    <location>
        <begin position="27"/>
        <end position="416"/>
    </location>
</feature>
<feature type="compositionally biased region" description="Low complexity" evidence="5">
    <location>
        <begin position="77"/>
        <end position="89"/>
    </location>
</feature>
<feature type="region of interest" description="Disordered" evidence="5">
    <location>
        <begin position="54"/>
        <end position="89"/>
    </location>
</feature>
<dbReference type="PANTHER" id="PTHR30329:SF21">
    <property type="entry name" value="LIPOPROTEIN YIAD-RELATED"/>
    <property type="match status" value="1"/>
</dbReference>
<evidence type="ECO:0000256" key="5">
    <source>
        <dbReference type="SAM" id="MobiDB-lite"/>
    </source>
</evidence>
<dbReference type="Gene3D" id="3.30.1330.60">
    <property type="entry name" value="OmpA-like domain"/>
    <property type="match status" value="1"/>
</dbReference>
<dbReference type="GO" id="GO:0004553">
    <property type="term" value="F:hydrolase activity, hydrolyzing O-glycosyl compounds"/>
    <property type="evidence" value="ECO:0007669"/>
    <property type="project" value="UniProtKB-ARBA"/>
</dbReference>
<gene>
    <name evidence="8" type="ORF">EI546_04885</name>
</gene>
<protein>
    <recommendedName>
        <fullName evidence="7">OmpA-like domain-containing protein</fullName>
    </recommendedName>
</protein>
<dbReference type="SUPFAM" id="SSF103088">
    <property type="entry name" value="OmpA-like"/>
    <property type="match status" value="1"/>
</dbReference>
<dbReference type="AlphaFoldDB" id="A0A410G1F6"/>
<comment type="subcellular location">
    <subcellularLocation>
        <location evidence="1">Cell outer membrane</location>
    </subcellularLocation>
</comment>
<dbReference type="GO" id="GO:0005975">
    <property type="term" value="P:carbohydrate metabolic process"/>
    <property type="evidence" value="ECO:0007669"/>
    <property type="project" value="UniProtKB-ARBA"/>
</dbReference>
<accession>A0A410G1F6</accession>
<name>A0A410G1F6_9FLAO</name>
<dbReference type="Pfam" id="PF00691">
    <property type="entry name" value="OmpA"/>
    <property type="match status" value="1"/>
</dbReference>
<dbReference type="InterPro" id="IPR013320">
    <property type="entry name" value="ConA-like_dom_sf"/>
</dbReference>